<sequence length="312" mass="34044">MVGDVSGISQRGFRVVIRALSDGSAGVLLLELAGTQGMWYDKLALPMQTGVGAMLGLWTAFAVRDQVMRTLEGRWRRQSADLASAWARDMESADGLLALARVGHQKSIEEEFPQAGDISLALEWLLAYDPRLDSVENSSFLWRCACSNSRMLRRELVQALTDTVDNDNHEPYRLVLEYLVRSDDSPQVRRAALSQLARMGSNVVLGPVRSHRTWSTDHVRAVRPEAPSPKPLSPSNLIIESSSSSSLSAVCFLASLPLAIHLAYLSGLFVLPNAMTCAHHATEGFVLAVLGLIAYGNASDVAWNQLGLNSSR</sequence>
<protein>
    <recommendedName>
        <fullName evidence="2">HEAT repeat domain-containing protein</fullName>
    </recommendedName>
</protein>
<reference evidence="1" key="1">
    <citation type="submission" date="2021-01" db="EMBL/GenBank/DDBJ databases">
        <authorList>
            <person name="Corre E."/>
            <person name="Pelletier E."/>
            <person name="Niang G."/>
            <person name="Scheremetjew M."/>
            <person name="Finn R."/>
            <person name="Kale V."/>
            <person name="Holt S."/>
            <person name="Cochrane G."/>
            <person name="Meng A."/>
            <person name="Brown T."/>
            <person name="Cohen L."/>
        </authorList>
    </citation>
    <scope>NUCLEOTIDE SEQUENCE</scope>
    <source>
        <strain evidence="1">SAG 36.94</strain>
    </source>
</reference>
<gene>
    <name evidence="1" type="ORF">CCAE0312_LOCUS9924</name>
</gene>
<dbReference type="EMBL" id="HBGH01017857">
    <property type="protein sequence ID" value="CAD9237825.1"/>
    <property type="molecule type" value="Transcribed_RNA"/>
</dbReference>
<accession>A0A7S1XHL7</accession>
<dbReference type="AlphaFoldDB" id="A0A7S1XHL7"/>
<evidence type="ECO:0000313" key="1">
    <source>
        <dbReference type="EMBL" id="CAD9237825.1"/>
    </source>
</evidence>
<evidence type="ECO:0008006" key="2">
    <source>
        <dbReference type="Google" id="ProtNLM"/>
    </source>
</evidence>
<name>A0A7S1XHL7_9RHOD</name>
<proteinExistence type="predicted"/>
<organism evidence="1">
    <name type="scientific">Compsopogon caeruleus</name>
    <dbReference type="NCBI Taxonomy" id="31354"/>
    <lineage>
        <taxon>Eukaryota</taxon>
        <taxon>Rhodophyta</taxon>
        <taxon>Compsopogonophyceae</taxon>
        <taxon>Compsopogonales</taxon>
        <taxon>Compsopogonaceae</taxon>
        <taxon>Compsopogon</taxon>
    </lineage>
</organism>